<evidence type="ECO:0008006" key="4">
    <source>
        <dbReference type="Google" id="ProtNLM"/>
    </source>
</evidence>
<dbReference type="AlphaFoldDB" id="A0A5D3BTM3"/>
<evidence type="ECO:0000313" key="2">
    <source>
        <dbReference type="EMBL" id="TYK02152.1"/>
    </source>
</evidence>
<feature type="region of interest" description="Disordered" evidence="1">
    <location>
        <begin position="14"/>
        <end position="62"/>
    </location>
</feature>
<dbReference type="PANTHER" id="PTHR33067">
    <property type="entry name" value="RNA-DIRECTED DNA POLYMERASE-RELATED"/>
    <property type="match status" value="1"/>
</dbReference>
<feature type="compositionally biased region" description="Polar residues" evidence="1">
    <location>
        <begin position="53"/>
        <end position="62"/>
    </location>
</feature>
<reference evidence="2 3" key="1">
    <citation type="submission" date="2019-08" db="EMBL/GenBank/DDBJ databases">
        <title>Draft genome sequences of two oriental melons (Cucumis melo L. var makuwa).</title>
        <authorList>
            <person name="Kwon S.-Y."/>
        </authorList>
    </citation>
    <scope>NUCLEOTIDE SEQUENCE [LARGE SCALE GENOMIC DNA]</scope>
    <source>
        <strain evidence="3">cv. Chang Bougi</strain>
        <tissue evidence="2">Leaf</tissue>
    </source>
</reference>
<dbReference type="EMBL" id="SSTD01015868">
    <property type="protein sequence ID" value="TYK02152.1"/>
    <property type="molecule type" value="Genomic_DNA"/>
</dbReference>
<evidence type="ECO:0000313" key="3">
    <source>
        <dbReference type="Proteomes" id="UP000321947"/>
    </source>
</evidence>
<gene>
    <name evidence="2" type="ORF">E5676_scaffold388G00420</name>
</gene>
<dbReference type="PANTHER" id="PTHR33067:SF15">
    <property type="entry name" value="RNA-DIRECTED DNA POLYMERASE"/>
    <property type="match status" value="1"/>
</dbReference>
<dbReference type="Proteomes" id="UP000321947">
    <property type="component" value="Unassembled WGS sequence"/>
</dbReference>
<organism evidence="2 3">
    <name type="scientific">Cucumis melo var. makuwa</name>
    <name type="common">Oriental melon</name>
    <dbReference type="NCBI Taxonomy" id="1194695"/>
    <lineage>
        <taxon>Eukaryota</taxon>
        <taxon>Viridiplantae</taxon>
        <taxon>Streptophyta</taxon>
        <taxon>Embryophyta</taxon>
        <taxon>Tracheophyta</taxon>
        <taxon>Spermatophyta</taxon>
        <taxon>Magnoliopsida</taxon>
        <taxon>eudicotyledons</taxon>
        <taxon>Gunneridae</taxon>
        <taxon>Pentapetalae</taxon>
        <taxon>rosids</taxon>
        <taxon>fabids</taxon>
        <taxon>Cucurbitales</taxon>
        <taxon>Cucurbitaceae</taxon>
        <taxon>Benincaseae</taxon>
        <taxon>Cucumis</taxon>
    </lineage>
</organism>
<accession>A0A5D3BTM3</accession>
<name>A0A5D3BTM3_CUCMM</name>
<dbReference type="InterPro" id="IPR021109">
    <property type="entry name" value="Peptidase_aspartic_dom_sf"/>
</dbReference>
<proteinExistence type="predicted"/>
<evidence type="ECO:0000256" key="1">
    <source>
        <dbReference type="SAM" id="MobiDB-lite"/>
    </source>
</evidence>
<protein>
    <recommendedName>
        <fullName evidence="4">Reverse transcriptase domain-containing protein</fullName>
    </recommendedName>
</protein>
<comment type="caution">
    <text evidence="2">The sequence shown here is derived from an EMBL/GenBank/DDBJ whole genome shotgun (WGS) entry which is preliminary data.</text>
</comment>
<sequence length="319" mass="36287">MLELKVVSAMGGLKRNDSQTNTYNSGWRDHPKLGWRFQEPKPTNTSSFSSSSTAKLSEHTVNSTGTMKNDIEIMKASIFELGDKLNQLATLVLKTEGKDKLPTQPNHANKCYYFKRLSQPRKKFKDDEKFLEVFKKVEVNLSLMTTIKSISKYEKFLKESCTHKRRSVIEDVLVKVGNLIFPTDFYIIEMNKEYGHTSPTILLGRSFLKTAKIIINVDKGLLNVEFGGDIVSFNIFKDVKYSNDHVSLCALDTLESLETLEEHDIFDELIDQATLDYVDNKFAKNKPSDNDLSIFLDFVASVNDEHVLVDNLATNGNMF</sequence>
<dbReference type="Gene3D" id="2.40.70.10">
    <property type="entry name" value="Acid Proteases"/>
    <property type="match status" value="1"/>
</dbReference>